<evidence type="ECO:0000256" key="2">
    <source>
        <dbReference type="SAM" id="MobiDB-lite"/>
    </source>
</evidence>
<evidence type="ECO:0000259" key="3">
    <source>
        <dbReference type="PROSITE" id="PS50157"/>
    </source>
</evidence>
<feature type="region of interest" description="Disordered" evidence="2">
    <location>
        <begin position="1"/>
        <end position="21"/>
    </location>
</feature>
<feature type="compositionally biased region" description="Basic residues" evidence="2">
    <location>
        <begin position="83"/>
        <end position="98"/>
    </location>
</feature>
<feature type="compositionally biased region" description="Polar residues" evidence="2">
    <location>
        <begin position="42"/>
        <end position="51"/>
    </location>
</feature>
<feature type="domain" description="C2H2-type" evidence="3">
    <location>
        <begin position="9"/>
        <end position="37"/>
    </location>
</feature>
<feature type="compositionally biased region" description="Basic and acidic residues" evidence="2">
    <location>
        <begin position="1"/>
        <end position="13"/>
    </location>
</feature>
<feature type="region of interest" description="Disordered" evidence="2">
    <location>
        <begin position="448"/>
        <end position="507"/>
    </location>
</feature>
<dbReference type="InterPro" id="IPR046521">
    <property type="entry name" value="DUF6698"/>
</dbReference>
<accession>A0A194S928</accession>
<proteinExistence type="predicted"/>
<dbReference type="PROSITE" id="PS50157">
    <property type="entry name" value="ZINC_FINGER_C2H2_2"/>
    <property type="match status" value="1"/>
</dbReference>
<dbReference type="Pfam" id="PF20414">
    <property type="entry name" value="DUF6698"/>
    <property type="match status" value="1"/>
</dbReference>
<dbReference type="PROSITE" id="PS00028">
    <property type="entry name" value="ZINC_FINGER_C2H2_1"/>
    <property type="match status" value="1"/>
</dbReference>
<evidence type="ECO:0000313" key="5">
    <source>
        <dbReference type="Proteomes" id="UP000053890"/>
    </source>
</evidence>
<organism evidence="4 5">
    <name type="scientific">Rhodotorula graminis (strain WP1)</name>
    <dbReference type="NCBI Taxonomy" id="578459"/>
    <lineage>
        <taxon>Eukaryota</taxon>
        <taxon>Fungi</taxon>
        <taxon>Dikarya</taxon>
        <taxon>Basidiomycota</taxon>
        <taxon>Pucciniomycotina</taxon>
        <taxon>Microbotryomycetes</taxon>
        <taxon>Sporidiobolales</taxon>
        <taxon>Sporidiobolaceae</taxon>
        <taxon>Rhodotorula</taxon>
    </lineage>
</organism>
<feature type="region of interest" description="Disordered" evidence="2">
    <location>
        <begin position="33"/>
        <end position="132"/>
    </location>
</feature>
<dbReference type="Proteomes" id="UP000053890">
    <property type="component" value="Unassembled WGS sequence"/>
</dbReference>
<dbReference type="InterPro" id="IPR013087">
    <property type="entry name" value="Znf_C2H2_type"/>
</dbReference>
<feature type="compositionally biased region" description="Basic and acidic residues" evidence="2">
    <location>
        <begin position="54"/>
        <end position="76"/>
    </location>
</feature>
<sequence length="507" mass="55092">MFRPETSRYECPDCPKTFSTDGYWLRHWNKYHANTDEPEPSAGQQAQPPTQRQKKVEYRPTRKDGDENERPIEHRPKPAMKPTKPKSSAHRAPLKPKRSNPVASPRNTGAAAHSAGRRPDAASASSADLDTDPFAHPAVQAKIDLLEKEFAVVWDGYIELARLFHRTHGGEPDSDNDASGPSTKRRRTSTSTPTSLSPEDEAVLAEAAGRLVYLHKPFLSDADLDALNGVVSSGNPVRVGAAVELRRTVRGLLPAGPRWDDLTREDLVVLQDRVNRHRRKVTHVVRLHLVDILGVRLGDLVGGDDEAGDKMRAQLTEDGGLAWTYAGPRENGFGLQSDSVTRAISTILYGPRSIAMTTAAERRTAGKSSKGAVWNVDCITPQLVALAVTIVTSCLRNEKQFLIADDPRNANFQLFNRVVELLGPSSSGFSSDDIEHVLGRLGRELIPAERAGAGQGEEEREEGSEGGPSGALGGVERVGEGGLDSEEEAMMRPPPAGSCLLCPPRTT</sequence>
<dbReference type="RefSeq" id="XP_018273133.1">
    <property type="nucleotide sequence ID" value="XM_018416140.1"/>
</dbReference>
<evidence type="ECO:0000256" key="1">
    <source>
        <dbReference type="PROSITE-ProRule" id="PRU00042"/>
    </source>
</evidence>
<feature type="region of interest" description="Disordered" evidence="2">
    <location>
        <begin position="167"/>
        <end position="200"/>
    </location>
</feature>
<protein>
    <recommendedName>
        <fullName evidence="3">C2H2-type domain-containing protein</fullName>
    </recommendedName>
</protein>
<keyword evidence="1" id="KW-0479">Metal-binding</keyword>
<gene>
    <name evidence="4" type="ORF">RHOBADRAFT_52039</name>
</gene>
<keyword evidence="1" id="KW-0862">Zinc</keyword>
<dbReference type="GO" id="GO:0008270">
    <property type="term" value="F:zinc ion binding"/>
    <property type="evidence" value="ECO:0007669"/>
    <property type="project" value="UniProtKB-KW"/>
</dbReference>
<dbReference type="EMBL" id="KQ474075">
    <property type="protein sequence ID" value="KPV77084.1"/>
    <property type="molecule type" value="Genomic_DNA"/>
</dbReference>
<reference evidence="4 5" key="1">
    <citation type="journal article" date="2015" name="Front. Microbiol.">
        <title>Genome sequence of the plant growth promoting endophytic yeast Rhodotorula graminis WP1.</title>
        <authorList>
            <person name="Firrincieli A."/>
            <person name="Otillar R."/>
            <person name="Salamov A."/>
            <person name="Schmutz J."/>
            <person name="Khan Z."/>
            <person name="Redman R.S."/>
            <person name="Fleck N.D."/>
            <person name="Lindquist E."/>
            <person name="Grigoriev I.V."/>
            <person name="Doty S.L."/>
        </authorList>
    </citation>
    <scope>NUCLEOTIDE SEQUENCE [LARGE SCALE GENOMIC DNA]</scope>
    <source>
        <strain evidence="4 5">WP1</strain>
    </source>
</reference>
<dbReference type="GeneID" id="28976588"/>
<name>A0A194S928_RHOGW</name>
<keyword evidence="1" id="KW-0863">Zinc-finger</keyword>
<keyword evidence="5" id="KW-1185">Reference proteome</keyword>
<dbReference type="AlphaFoldDB" id="A0A194S928"/>
<evidence type="ECO:0000313" key="4">
    <source>
        <dbReference type="EMBL" id="KPV77084.1"/>
    </source>
</evidence>